<dbReference type="CTD" id="55055"/>
<keyword evidence="3 9" id="KW-0158">Chromosome</keyword>
<evidence type="ECO:0000256" key="1">
    <source>
        <dbReference type="ARBA" id="ARBA00004629"/>
    </source>
</evidence>
<evidence type="ECO:0000313" key="11">
    <source>
        <dbReference type="RefSeq" id="XP_029009394.1"/>
    </source>
</evidence>
<name>A0A6P7MUN0_BETSP</name>
<evidence type="ECO:0000256" key="2">
    <source>
        <dbReference type="ARBA" id="ARBA00009062"/>
    </source>
</evidence>
<dbReference type="Proteomes" id="UP000515150">
    <property type="component" value="Chromosome 6"/>
</dbReference>
<protein>
    <recommendedName>
        <fullName evidence="9">Protein zwilch</fullName>
    </recommendedName>
</protein>
<dbReference type="InterPro" id="IPR018630">
    <property type="entry name" value="Zwilch"/>
</dbReference>
<evidence type="ECO:0000256" key="4">
    <source>
        <dbReference type="ARBA" id="ARBA00022618"/>
    </source>
</evidence>
<dbReference type="GeneID" id="114857245"/>
<dbReference type="KEGG" id="bspl:114857245"/>
<proteinExistence type="inferred from homology"/>
<dbReference type="OrthoDB" id="5556307at2759"/>
<dbReference type="GO" id="GO:0007094">
    <property type="term" value="P:mitotic spindle assembly checkpoint signaling"/>
    <property type="evidence" value="ECO:0007669"/>
    <property type="project" value="UniProtKB-UniRule"/>
</dbReference>
<reference evidence="11" key="1">
    <citation type="submission" date="2025-08" db="UniProtKB">
        <authorList>
            <consortium name="RefSeq"/>
        </authorList>
    </citation>
    <scope>IDENTIFICATION</scope>
</reference>
<keyword evidence="5 9" id="KW-0498">Mitosis</keyword>
<evidence type="ECO:0000256" key="6">
    <source>
        <dbReference type="ARBA" id="ARBA00022838"/>
    </source>
</evidence>
<comment type="function">
    <text evidence="9">Essential component of the mitotic checkpoint, which prevents cells from prematurely exiting mitosis. Required for the assembly of the dynein-dynactin and MAD1-MAD2 complexes onto kinetochores. Its function related to the spindle assembly machinery is proposed to depend on its association in the mitotic RZZ complex.</text>
</comment>
<dbReference type="GO" id="GO:1990423">
    <property type="term" value="C:RZZ complex"/>
    <property type="evidence" value="ECO:0007669"/>
    <property type="project" value="UniProtKB-UniRule"/>
</dbReference>
<evidence type="ECO:0000256" key="8">
    <source>
        <dbReference type="ARBA" id="ARBA00023328"/>
    </source>
</evidence>
<dbReference type="Pfam" id="PF09817">
    <property type="entry name" value="Zwilch"/>
    <property type="match status" value="1"/>
</dbReference>
<keyword evidence="8 9" id="KW-0137">Centromere</keyword>
<dbReference type="RefSeq" id="XP_029009394.1">
    <property type="nucleotide sequence ID" value="XM_029153561.3"/>
</dbReference>
<evidence type="ECO:0000256" key="5">
    <source>
        <dbReference type="ARBA" id="ARBA00022776"/>
    </source>
</evidence>
<dbReference type="AlphaFoldDB" id="A0A6P7MUN0"/>
<dbReference type="InParanoid" id="A0A6P7MUN0"/>
<dbReference type="PANTHER" id="PTHR15995:SF1">
    <property type="entry name" value="PROTEIN ZWILCH HOMOLOG"/>
    <property type="match status" value="1"/>
</dbReference>
<gene>
    <name evidence="11" type="primary">zwilch</name>
</gene>
<accession>A0A6P7MUN0</accession>
<evidence type="ECO:0000256" key="3">
    <source>
        <dbReference type="ARBA" id="ARBA00022454"/>
    </source>
</evidence>
<dbReference type="GO" id="GO:0034501">
    <property type="term" value="P:protein localization to kinetochore"/>
    <property type="evidence" value="ECO:0007669"/>
    <property type="project" value="UniProtKB-UniRule"/>
</dbReference>
<dbReference type="Gene3D" id="2.20.25.230">
    <property type="match status" value="1"/>
</dbReference>
<dbReference type="Gene3D" id="6.20.270.10">
    <property type="match status" value="1"/>
</dbReference>
<dbReference type="PANTHER" id="PTHR15995">
    <property type="entry name" value="PROTEIN ZWILCH HOMOLOG"/>
    <property type="match status" value="1"/>
</dbReference>
<comment type="subcellular location">
    <subcellularLocation>
        <location evidence="1 9">Chromosome</location>
        <location evidence="1 9">Centromere</location>
        <location evidence="1 9">Kinetochore</location>
    </subcellularLocation>
</comment>
<keyword evidence="10" id="KW-1185">Reference proteome</keyword>
<dbReference type="Gene3D" id="1.10.287.1880">
    <property type="match status" value="1"/>
</dbReference>
<dbReference type="FunCoup" id="A0A6P7MUN0">
    <property type="interactions" value="876"/>
</dbReference>
<organism evidence="10 11">
    <name type="scientific">Betta splendens</name>
    <name type="common">Siamese fighting fish</name>
    <dbReference type="NCBI Taxonomy" id="158456"/>
    <lineage>
        <taxon>Eukaryota</taxon>
        <taxon>Metazoa</taxon>
        <taxon>Chordata</taxon>
        <taxon>Craniata</taxon>
        <taxon>Vertebrata</taxon>
        <taxon>Euteleostomi</taxon>
        <taxon>Actinopterygii</taxon>
        <taxon>Neopterygii</taxon>
        <taxon>Teleostei</taxon>
        <taxon>Neoteleostei</taxon>
        <taxon>Acanthomorphata</taxon>
        <taxon>Anabantaria</taxon>
        <taxon>Anabantiformes</taxon>
        <taxon>Anabantoidei</taxon>
        <taxon>Osphronemidae</taxon>
        <taxon>Betta</taxon>
    </lineage>
</organism>
<comment type="similarity">
    <text evidence="2 9">Belongs to the ZWILCH family.</text>
</comment>
<sequence>MGSKVISTATEFYHVLRSLQDAECNDPCIFEEEIQILKTNGDRIAVNMYSGNQPVFIFENYVPKLNHDDQMTETSDCIDGNAEDTGNDASLFPTDLRPQPLTVMKARQLLSLYTLSQNTSVSVVDSTAAPLHPMWVRCDMSDPAGTAWLGAEIVSMGTKASGVRLYSVTCKGSTVDKTSLVSLDALKQEHKKRHHPFSMTIKGSARFSLFGSTNVENTIIESKSRVTVDLKWTHVESILEIPPLSSTATLNIKIASGDMRSPVFEMYMELEFLQTLADGLRTGETEWMEPLETTSAVNLTKAYLEELQSTARTLQEQAEKSGEVTKPKSETDTTVFNSLLVRGDLDFVEQLWVRMRKSVTSFQDIEDCLKLVIEALRYGDIKPWIHGDSSSSLSKLILQSYHQQIGRVSLSGVTPIHMLLEMGLDKIRKDYINYLIGEQLTTLKHLSYYLSTEVDLQEQVIRIRKLHHLLEIIVTCGTFLELPYDRLFLLTQSCLQHYKTHPYDEDHEFKLQIKPALISHFYQKENPVVWGVEVSSGHGSREVRTSLQLSDRPLVDHVIFETALPNETMNGESEDPEFFSTMVCCSLINFP</sequence>
<dbReference type="Gene3D" id="6.10.140.520">
    <property type="match status" value="1"/>
</dbReference>
<keyword evidence="7 9" id="KW-0131">Cell cycle</keyword>
<evidence type="ECO:0000313" key="10">
    <source>
        <dbReference type="Proteomes" id="UP000515150"/>
    </source>
</evidence>
<evidence type="ECO:0000256" key="9">
    <source>
        <dbReference type="RuleBase" id="RU369076"/>
    </source>
</evidence>
<dbReference type="Gene3D" id="1.20.58.730">
    <property type="match status" value="1"/>
</dbReference>
<evidence type="ECO:0000256" key="7">
    <source>
        <dbReference type="ARBA" id="ARBA00023306"/>
    </source>
</evidence>
<keyword evidence="6 9" id="KW-0995">Kinetochore</keyword>
<keyword evidence="4 9" id="KW-0132">Cell division</keyword>
<comment type="subunit">
    <text evidence="9">Component of the RZZ complex.</text>
</comment>
<dbReference type="GO" id="GO:0051301">
    <property type="term" value="P:cell division"/>
    <property type="evidence" value="ECO:0007669"/>
    <property type="project" value="UniProtKB-UniRule"/>
</dbReference>